<gene>
    <name evidence="3" type="ORF">E6K81_06020</name>
</gene>
<feature type="transmembrane region" description="Helical" evidence="2">
    <location>
        <begin position="145"/>
        <end position="168"/>
    </location>
</feature>
<evidence type="ECO:0000313" key="3">
    <source>
        <dbReference type="EMBL" id="TMQ72944.1"/>
    </source>
</evidence>
<feature type="transmembrane region" description="Helical" evidence="2">
    <location>
        <begin position="180"/>
        <end position="201"/>
    </location>
</feature>
<keyword evidence="2" id="KW-0812">Transmembrane</keyword>
<evidence type="ECO:0000313" key="4">
    <source>
        <dbReference type="Proteomes" id="UP000319771"/>
    </source>
</evidence>
<dbReference type="AlphaFoldDB" id="A0A538UAP0"/>
<feature type="transmembrane region" description="Helical" evidence="2">
    <location>
        <begin position="309"/>
        <end position="327"/>
    </location>
</feature>
<evidence type="ECO:0000256" key="2">
    <source>
        <dbReference type="SAM" id="Phobius"/>
    </source>
</evidence>
<proteinExistence type="predicted"/>
<feature type="transmembrane region" description="Helical" evidence="2">
    <location>
        <begin position="67"/>
        <end position="87"/>
    </location>
</feature>
<feature type="transmembrane region" description="Helical" evidence="2">
    <location>
        <begin position="93"/>
        <end position="116"/>
    </location>
</feature>
<organism evidence="3 4">
    <name type="scientific">Eiseniibacteriota bacterium</name>
    <dbReference type="NCBI Taxonomy" id="2212470"/>
    <lineage>
        <taxon>Bacteria</taxon>
        <taxon>Candidatus Eiseniibacteriota</taxon>
    </lineage>
</organism>
<dbReference type="Proteomes" id="UP000319771">
    <property type="component" value="Unassembled WGS sequence"/>
</dbReference>
<keyword evidence="2" id="KW-0472">Membrane</keyword>
<feature type="transmembrane region" description="Helical" evidence="2">
    <location>
        <begin position="252"/>
        <end position="272"/>
    </location>
</feature>
<feature type="transmembrane region" description="Helical" evidence="2">
    <location>
        <begin position="221"/>
        <end position="240"/>
    </location>
</feature>
<protein>
    <recommendedName>
        <fullName evidence="5">Tetratricopeptide repeat protein</fullName>
    </recommendedName>
</protein>
<evidence type="ECO:0000256" key="1">
    <source>
        <dbReference type="SAM" id="MobiDB-lite"/>
    </source>
</evidence>
<evidence type="ECO:0008006" key="5">
    <source>
        <dbReference type="Google" id="ProtNLM"/>
    </source>
</evidence>
<feature type="region of interest" description="Disordered" evidence="1">
    <location>
        <begin position="273"/>
        <end position="309"/>
    </location>
</feature>
<sequence>MVVLVTQYGGAWSVPFINDDYIFLDKTRAAPFGVVWAARDLLFHYYRPWSRELHYWVLQRLFGPRELPFHLASGALWLAVLALYHAVARRLTHPLAATGATAAVAVLGAWTVPIVWPAGAQDAWMILWALLVLLATMAGRDGWAALAFALALLSKETAVVLPAVALVYHTRVAGRAARAALRRTAWLWVLTLVWAACHPLVGGRWWSRAAPAADTHVHPPLMTLAVNTLGALVNLYPWPAPESGWGHALRQGLPAAVALAGLVLATAAASPVGRAAKPSPRPGPAPSRPTARASASEPPSAPASSRPSVSGPAPIVFGLGWALLAWLPLGMPTIAWRSHYIVLGALGAWLALAHALSRSRAALVAVVVALALLRPAIGDTVSHDWSTAWYRERAAAFVARMRADLEALRPAFPPHARVFFVRVPSDVGFLAGDGPALRVWYGDHTLSGGFYSAYRPRAAGLPRGDDYFFRFDSLGGWVEVVPGPEDVARARRANPRWEKDHATLAVTLAEGGDWPRAAAEYAKLAAVVPANADYAHDAALSFETAGDSLAAATWYARAAALPGADDETRRAAARLARYLRGQR</sequence>
<reference evidence="3 4" key="1">
    <citation type="journal article" date="2019" name="Nat. Microbiol.">
        <title>Mediterranean grassland soil C-N compound turnover is dependent on rainfall and depth, and is mediated by genomically divergent microorganisms.</title>
        <authorList>
            <person name="Diamond S."/>
            <person name="Andeer P.F."/>
            <person name="Li Z."/>
            <person name="Crits-Christoph A."/>
            <person name="Burstein D."/>
            <person name="Anantharaman K."/>
            <person name="Lane K.R."/>
            <person name="Thomas B.C."/>
            <person name="Pan C."/>
            <person name="Northen T.R."/>
            <person name="Banfield J.F."/>
        </authorList>
    </citation>
    <scope>NUCLEOTIDE SEQUENCE [LARGE SCALE GENOMIC DNA]</scope>
    <source>
        <strain evidence="3">WS_11</strain>
    </source>
</reference>
<name>A0A538UAP0_UNCEI</name>
<comment type="caution">
    <text evidence="3">The sequence shown here is derived from an EMBL/GenBank/DDBJ whole genome shotgun (WGS) entry which is preliminary data.</text>
</comment>
<accession>A0A538UAP0</accession>
<feature type="compositionally biased region" description="Low complexity" evidence="1">
    <location>
        <begin position="288"/>
        <end position="309"/>
    </location>
</feature>
<dbReference type="EMBL" id="VBPB01000087">
    <property type="protein sequence ID" value="TMQ72944.1"/>
    <property type="molecule type" value="Genomic_DNA"/>
</dbReference>
<feature type="transmembrane region" description="Helical" evidence="2">
    <location>
        <begin position="339"/>
        <end position="356"/>
    </location>
</feature>
<keyword evidence="2" id="KW-1133">Transmembrane helix</keyword>